<feature type="region of interest" description="Disordered" evidence="1">
    <location>
        <begin position="1"/>
        <end position="29"/>
    </location>
</feature>
<dbReference type="STRING" id="871741.SAMN05192570_3132"/>
<keyword evidence="3" id="KW-1185">Reference proteome</keyword>
<gene>
    <name evidence="2" type="ORF">SAMN05192570_3132</name>
</gene>
<evidence type="ECO:0000313" key="2">
    <source>
        <dbReference type="EMBL" id="SFS86993.1"/>
    </source>
</evidence>
<dbReference type="AlphaFoldDB" id="A0A1I6TCV9"/>
<evidence type="ECO:0000313" key="3">
    <source>
        <dbReference type="Proteomes" id="UP000198788"/>
    </source>
</evidence>
<protein>
    <submittedName>
        <fullName evidence="2">Uncharacterized protein</fullName>
    </submittedName>
</protein>
<reference evidence="3" key="1">
    <citation type="submission" date="2016-10" db="EMBL/GenBank/DDBJ databases">
        <authorList>
            <person name="Varghese N."/>
            <person name="Submissions S."/>
        </authorList>
    </citation>
    <scope>NUCLEOTIDE SEQUENCE [LARGE SCALE GENOMIC DNA]</scope>
    <source>
        <strain evidence="3">CGMCC 1.10683</strain>
    </source>
</reference>
<proteinExistence type="predicted"/>
<dbReference type="RefSeq" id="WP_143105836.1">
    <property type="nucleotide sequence ID" value="NZ_FOZV01000009.1"/>
</dbReference>
<sequence>MTHTPPPAASAEADHPRHPARSEAESRDDPLVALAAGLVAQGGSDAVVGVRALLRHVQTHHPAALERMVAELHLQRLRRAA</sequence>
<name>A0A1I6TCV9_9CAUL</name>
<evidence type="ECO:0000256" key="1">
    <source>
        <dbReference type="SAM" id="MobiDB-lite"/>
    </source>
</evidence>
<accession>A0A1I6TCV9</accession>
<feature type="compositionally biased region" description="Basic and acidic residues" evidence="1">
    <location>
        <begin position="12"/>
        <end position="29"/>
    </location>
</feature>
<dbReference type="Proteomes" id="UP000198788">
    <property type="component" value="Unassembled WGS sequence"/>
</dbReference>
<dbReference type="EMBL" id="FOZV01000009">
    <property type="protein sequence ID" value="SFS86993.1"/>
    <property type="molecule type" value="Genomic_DNA"/>
</dbReference>
<organism evidence="2 3">
    <name type="scientific">Brevundimonas viscosa</name>
    <dbReference type="NCBI Taxonomy" id="871741"/>
    <lineage>
        <taxon>Bacteria</taxon>
        <taxon>Pseudomonadati</taxon>
        <taxon>Pseudomonadota</taxon>
        <taxon>Alphaproteobacteria</taxon>
        <taxon>Caulobacterales</taxon>
        <taxon>Caulobacteraceae</taxon>
        <taxon>Brevundimonas</taxon>
    </lineage>
</organism>